<dbReference type="EMBL" id="JACTVJ010000062">
    <property type="protein sequence ID" value="MBC9719675.1"/>
    <property type="molecule type" value="Genomic_DNA"/>
</dbReference>
<accession>A0ABR7SW11</accession>
<evidence type="ECO:0000256" key="3">
    <source>
        <dbReference type="ARBA" id="ARBA00022679"/>
    </source>
</evidence>
<dbReference type="RefSeq" id="WP_187820071.1">
    <property type="nucleotide sequence ID" value="NZ_JACTVJ010000062.1"/>
</dbReference>
<keyword evidence="5" id="KW-0812">Transmembrane</keyword>
<evidence type="ECO:0000256" key="4">
    <source>
        <dbReference type="SAM" id="MobiDB-lite"/>
    </source>
</evidence>
<feature type="region of interest" description="Disordered" evidence="4">
    <location>
        <begin position="434"/>
        <end position="465"/>
    </location>
</feature>
<dbReference type="PANTHER" id="PTHR43630:SF1">
    <property type="entry name" value="POLY-BETA-1,6-N-ACETYL-D-GLUCOSAMINE SYNTHASE"/>
    <property type="match status" value="1"/>
</dbReference>
<keyword evidence="2" id="KW-0328">Glycosyltransferase</keyword>
<dbReference type="Pfam" id="PF13641">
    <property type="entry name" value="Glyco_tranf_2_3"/>
    <property type="match status" value="1"/>
</dbReference>
<evidence type="ECO:0000256" key="5">
    <source>
        <dbReference type="SAM" id="Phobius"/>
    </source>
</evidence>
<comment type="similarity">
    <text evidence="1">Belongs to the glycosyltransferase 2 family.</text>
</comment>
<sequence>MLLLLFNTVVALVTGFGLVYFLAATIPGVRFSRKEQASPLPPPPSASERQQTYFLIPCLNEASVIGNTIHSLRAEVPQARIVVVDDGSDDGTVAAALDAGGSDVRVVARALPDARQGKGAALNAGFRWILQDAAARELDPANTLICVMDADGRLSEDGFSHVVDIFRNPAVGGVQLPVCIRNRDRFITLIQDLEFWGLSATSQFGRNYSRTVSLGGNGQFTRLSALIGLGRQPWSNSLTEDLDLALSLGEQGWELATTSRAYVDQEGVDSWRRLIIQRTRWFQGHMQAIRHLPAIWKSRKVSNIAALEMTLYLLVPWVLTLPWSVVFHIALGMLGVQLITGTNTGFMVSTETVPLFLITSVAFYLISFFPMLFSGWLYHRRDRSYGLVRCLLLGHALLVSNYVAYTAAWRALARILRGQNNWVKTDRSGEHEGIEAGYGGTESIPGPTVRPALNPGVPSHTGDQR</sequence>
<protein>
    <submittedName>
        <fullName evidence="6">Glycosyltransferase family 2 protein</fullName>
    </submittedName>
</protein>
<feature type="transmembrane region" description="Helical" evidence="5">
    <location>
        <begin position="309"/>
        <end position="335"/>
    </location>
</feature>
<feature type="transmembrane region" description="Helical" evidence="5">
    <location>
        <begin position="6"/>
        <end position="26"/>
    </location>
</feature>
<keyword evidence="5" id="KW-1133">Transmembrane helix</keyword>
<dbReference type="Proteomes" id="UP000642284">
    <property type="component" value="Unassembled WGS sequence"/>
</dbReference>
<feature type="transmembrane region" description="Helical" evidence="5">
    <location>
        <begin position="355"/>
        <end position="378"/>
    </location>
</feature>
<evidence type="ECO:0000256" key="1">
    <source>
        <dbReference type="ARBA" id="ARBA00006739"/>
    </source>
</evidence>
<keyword evidence="7" id="KW-1185">Reference proteome</keyword>
<name>A0ABR7SW11_9ACTN</name>
<dbReference type="InterPro" id="IPR029044">
    <property type="entry name" value="Nucleotide-diphossugar_trans"/>
</dbReference>
<reference evidence="6 7" key="1">
    <citation type="submission" date="2020-08" db="EMBL/GenBank/DDBJ databases">
        <title>Genemic of Streptomyces polyaspartic.</title>
        <authorList>
            <person name="Liu W."/>
        </authorList>
    </citation>
    <scope>NUCLEOTIDE SEQUENCE [LARGE SCALE GENOMIC DNA]</scope>
    <source>
        <strain evidence="6 7">TRM66268-LWL</strain>
    </source>
</reference>
<proteinExistence type="inferred from homology"/>
<comment type="caution">
    <text evidence="6">The sequence shown here is derived from an EMBL/GenBank/DDBJ whole genome shotgun (WGS) entry which is preliminary data.</text>
</comment>
<gene>
    <name evidence="6" type="ORF">H9Y04_45180</name>
</gene>
<dbReference type="SUPFAM" id="SSF53448">
    <property type="entry name" value="Nucleotide-diphospho-sugar transferases"/>
    <property type="match status" value="1"/>
</dbReference>
<keyword evidence="5" id="KW-0472">Membrane</keyword>
<keyword evidence="3" id="KW-0808">Transferase</keyword>
<evidence type="ECO:0000256" key="2">
    <source>
        <dbReference type="ARBA" id="ARBA00022676"/>
    </source>
</evidence>
<evidence type="ECO:0000313" key="6">
    <source>
        <dbReference type="EMBL" id="MBC9719675.1"/>
    </source>
</evidence>
<feature type="transmembrane region" description="Helical" evidence="5">
    <location>
        <begin position="390"/>
        <end position="412"/>
    </location>
</feature>
<dbReference type="Gene3D" id="3.90.550.10">
    <property type="entry name" value="Spore Coat Polysaccharide Biosynthesis Protein SpsA, Chain A"/>
    <property type="match status" value="1"/>
</dbReference>
<evidence type="ECO:0000313" key="7">
    <source>
        <dbReference type="Proteomes" id="UP000642284"/>
    </source>
</evidence>
<dbReference type="PANTHER" id="PTHR43630">
    <property type="entry name" value="POLY-BETA-1,6-N-ACETYL-D-GLUCOSAMINE SYNTHASE"/>
    <property type="match status" value="1"/>
</dbReference>
<organism evidence="6 7">
    <name type="scientific">Streptomyces polyasparticus</name>
    <dbReference type="NCBI Taxonomy" id="2767826"/>
    <lineage>
        <taxon>Bacteria</taxon>
        <taxon>Bacillati</taxon>
        <taxon>Actinomycetota</taxon>
        <taxon>Actinomycetes</taxon>
        <taxon>Kitasatosporales</taxon>
        <taxon>Streptomycetaceae</taxon>
        <taxon>Streptomyces</taxon>
    </lineage>
</organism>